<keyword evidence="12 15" id="KW-0472">Membrane</keyword>
<reference evidence="19" key="1">
    <citation type="submission" date="2020-05" db="EMBL/GenBank/DDBJ databases">
        <title>Phylogenomic resolution of chytrid fungi.</title>
        <authorList>
            <person name="Stajich J.E."/>
            <person name="Amses K."/>
            <person name="Simmons R."/>
            <person name="Seto K."/>
            <person name="Myers J."/>
            <person name="Bonds A."/>
            <person name="Quandt C.A."/>
            <person name="Barry K."/>
            <person name="Liu P."/>
            <person name="Grigoriev I."/>
            <person name="Longcore J.E."/>
            <person name="James T.Y."/>
        </authorList>
    </citation>
    <scope>NUCLEOTIDE SEQUENCE</scope>
    <source>
        <strain evidence="19">JEL0318</strain>
    </source>
</reference>
<dbReference type="FunFam" id="3.30.565.10:FF:000010">
    <property type="entry name" value="Sensor histidine kinase RcsC"/>
    <property type="match status" value="1"/>
</dbReference>
<evidence type="ECO:0000313" key="19">
    <source>
        <dbReference type="EMBL" id="KAJ3056071.1"/>
    </source>
</evidence>
<evidence type="ECO:0000256" key="12">
    <source>
        <dbReference type="ARBA" id="ARBA00023136"/>
    </source>
</evidence>
<keyword evidence="8" id="KW-0418">Kinase</keyword>
<comment type="subcellular location">
    <subcellularLocation>
        <location evidence="2">Membrane</location>
    </subcellularLocation>
</comment>
<feature type="compositionally biased region" description="Polar residues" evidence="14">
    <location>
        <begin position="10"/>
        <end position="20"/>
    </location>
</feature>
<evidence type="ECO:0000256" key="7">
    <source>
        <dbReference type="ARBA" id="ARBA00022741"/>
    </source>
</evidence>
<evidence type="ECO:0000313" key="20">
    <source>
        <dbReference type="Proteomes" id="UP001212841"/>
    </source>
</evidence>
<accession>A0AAD5SIZ0</accession>
<dbReference type="Gene3D" id="1.10.287.130">
    <property type="match status" value="1"/>
</dbReference>
<evidence type="ECO:0000256" key="5">
    <source>
        <dbReference type="ARBA" id="ARBA00022679"/>
    </source>
</evidence>
<dbReference type="GO" id="GO:0016020">
    <property type="term" value="C:membrane"/>
    <property type="evidence" value="ECO:0007669"/>
    <property type="project" value="UniProtKB-SubCell"/>
</dbReference>
<evidence type="ECO:0000256" key="13">
    <source>
        <dbReference type="PROSITE-ProRule" id="PRU00169"/>
    </source>
</evidence>
<dbReference type="SMART" id="SM00448">
    <property type="entry name" value="REC"/>
    <property type="match status" value="1"/>
</dbReference>
<feature type="domain" description="HAMP" evidence="18">
    <location>
        <begin position="424"/>
        <end position="480"/>
    </location>
</feature>
<feature type="compositionally biased region" description="Low complexity" evidence="14">
    <location>
        <begin position="1022"/>
        <end position="1031"/>
    </location>
</feature>
<dbReference type="GO" id="GO:0000155">
    <property type="term" value="F:phosphorelay sensor kinase activity"/>
    <property type="evidence" value="ECO:0007669"/>
    <property type="project" value="InterPro"/>
</dbReference>
<feature type="domain" description="Histidine kinase" evidence="16">
    <location>
        <begin position="513"/>
        <end position="735"/>
    </location>
</feature>
<feature type="compositionally biased region" description="Polar residues" evidence="14">
    <location>
        <begin position="1036"/>
        <end position="1047"/>
    </location>
</feature>
<dbReference type="PROSITE" id="PS50885">
    <property type="entry name" value="HAMP"/>
    <property type="match status" value="1"/>
</dbReference>
<dbReference type="PROSITE" id="PS50110">
    <property type="entry name" value="RESPONSE_REGULATORY"/>
    <property type="match status" value="1"/>
</dbReference>
<keyword evidence="6 15" id="KW-0812">Transmembrane</keyword>
<dbReference type="InterPro" id="IPR011006">
    <property type="entry name" value="CheY-like_superfamily"/>
</dbReference>
<sequence>MQRADLSVAEDNSNNMTLRASPSFRIPKQDRKKSIRETAIDLSPAAEQPDTLQTRSKQRDELTKKKRRRWRCGDPLRWNIRWKLAILVTGLTFISVGVLSIVAWGLCMKIVETLLRDKLTTLATTKAEHIADTLSSMRSFTILIARRNAIKTVIANSNAGVSNPSDLSTGEADFTTAANALGSIYVAEVFNERGERVLRFVNDPLPQNLTCPNDVPCPNDNTKTCTNSTRTSYIGIPFYRDIIGVSMPISVNVRDDNNVIIGSVQALWNASSIEQKLGQTKYLGESGFMYGAAVNSETTYRLVVPLAMPSSTPGWDPTWNKFNSFDRDLPLSDNQILQTAIKNQNQSSSPGFSPATIGNLMLNSSVRYAAAYSYINVSTAHWIIIAQILTAEMAVPIHALRNALVIALVATFLGTLILSYPFSRMLTTPILQLGKAATALSEGNLSARVQTKCKRWFQDEIVDVTTAFNSMAEQLSDQYGVLEKMVKERTKELEDAKVTADEANAAKGSFLATITHELRTPLNGIIGLSAILADTELNADQADLIQSIRGCSDGLLIVINDVLDFSKIEAGKLQLEDRAFDLLQCVEHSLYPLSLRASQKGINLTHNIADSVPKVICGDITRVKQVLMNLAGNAVKFTEQGEVSVKVTGRKVDQSGKWELQFQVSDTGIGIPPEGIARLFQSFSQVDSSTTRKYGGTGLGLAICKKLVEMMGGRIWVTSEAGKGSVFSFTIVVPEDDEKLVQYQKRCRQPSESDCAAGLATRYPLTILVAEDNPVNQKLAARMLNKCGYQPVIVENGLEAVKAAGTGRYDLILMDMQMPIMSGIEATVAIRKQSRLKQPIVIALTANAMETDRQRCMEAGMDGHVSKPVKLEVLVDTLEYWGAKLVADRRASALVGLEWLLEGPAMEKAVKSVESGSGLGGRWGLKKMISGSSSVDASGGGIGNSSSSGGRKKSFSSGERMSQLAEGVEEQDDRRSIRSSKSNRSMRSVRSVDDTRKSATGMASFRRALEIMDHRRKSVLEGSSGSNGSVPPGSPTILTQKSVSDIV</sequence>
<dbReference type="AlphaFoldDB" id="A0AAD5SIZ0"/>
<dbReference type="SUPFAM" id="SSF55874">
    <property type="entry name" value="ATPase domain of HSP90 chaperone/DNA topoisomerase II/histidine kinase"/>
    <property type="match status" value="1"/>
</dbReference>
<feature type="transmembrane region" description="Helical" evidence="15">
    <location>
        <begin position="403"/>
        <end position="422"/>
    </location>
</feature>
<dbReference type="SUPFAM" id="SSF52172">
    <property type="entry name" value="CheY-like"/>
    <property type="match status" value="1"/>
</dbReference>
<keyword evidence="11" id="KW-0902">Two-component regulatory system</keyword>
<dbReference type="SMART" id="SM00387">
    <property type="entry name" value="HATPase_c"/>
    <property type="match status" value="1"/>
</dbReference>
<dbReference type="InterPro" id="IPR001789">
    <property type="entry name" value="Sig_transdc_resp-reg_receiver"/>
</dbReference>
<dbReference type="SUPFAM" id="SSF158472">
    <property type="entry name" value="HAMP domain-like"/>
    <property type="match status" value="1"/>
</dbReference>
<dbReference type="Pfam" id="PF00672">
    <property type="entry name" value="HAMP"/>
    <property type="match status" value="1"/>
</dbReference>
<dbReference type="InterPro" id="IPR003661">
    <property type="entry name" value="HisK_dim/P_dom"/>
</dbReference>
<proteinExistence type="predicted"/>
<dbReference type="Gene3D" id="3.40.50.2300">
    <property type="match status" value="1"/>
</dbReference>
<dbReference type="CDD" id="cd00082">
    <property type="entry name" value="HisKA"/>
    <property type="match status" value="1"/>
</dbReference>
<dbReference type="SMART" id="SM00304">
    <property type="entry name" value="HAMP"/>
    <property type="match status" value="1"/>
</dbReference>
<dbReference type="InterPro" id="IPR005467">
    <property type="entry name" value="His_kinase_dom"/>
</dbReference>
<dbReference type="SMART" id="SM00388">
    <property type="entry name" value="HisKA"/>
    <property type="match status" value="1"/>
</dbReference>
<dbReference type="PANTHER" id="PTHR45339">
    <property type="entry name" value="HYBRID SIGNAL TRANSDUCTION HISTIDINE KINASE J"/>
    <property type="match status" value="1"/>
</dbReference>
<dbReference type="InterPro" id="IPR036890">
    <property type="entry name" value="HATPase_C_sf"/>
</dbReference>
<evidence type="ECO:0000256" key="14">
    <source>
        <dbReference type="SAM" id="MobiDB-lite"/>
    </source>
</evidence>
<evidence type="ECO:0000256" key="15">
    <source>
        <dbReference type="SAM" id="Phobius"/>
    </source>
</evidence>
<evidence type="ECO:0000259" key="17">
    <source>
        <dbReference type="PROSITE" id="PS50110"/>
    </source>
</evidence>
<keyword evidence="7" id="KW-0547">Nucleotide-binding</keyword>
<keyword evidence="10 15" id="KW-1133">Transmembrane helix</keyword>
<gene>
    <name evidence="19" type="ORF">HK097_008199</name>
</gene>
<evidence type="ECO:0000256" key="10">
    <source>
        <dbReference type="ARBA" id="ARBA00022989"/>
    </source>
</evidence>
<dbReference type="Proteomes" id="UP001212841">
    <property type="component" value="Unassembled WGS sequence"/>
</dbReference>
<keyword evidence="20" id="KW-1185">Reference proteome</keyword>
<dbReference type="Gene3D" id="6.10.340.10">
    <property type="match status" value="1"/>
</dbReference>
<dbReference type="Pfam" id="PF00512">
    <property type="entry name" value="HisKA"/>
    <property type="match status" value="1"/>
</dbReference>
<dbReference type="EC" id="2.7.13.3" evidence="3"/>
<dbReference type="PROSITE" id="PS50109">
    <property type="entry name" value="HIS_KIN"/>
    <property type="match status" value="1"/>
</dbReference>
<keyword evidence="9" id="KW-0067">ATP-binding</keyword>
<dbReference type="Pfam" id="PF00072">
    <property type="entry name" value="Response_reg"/>
    <property type="match status" value="1"/>
</dbReference>
<dbReference type="PANTHER" id="PTHR45339:SF1">
    <property type="entry name" value="HYBRID SIGNAL TRANSDUCTION HISTIDINE KINASE J"/>
    <property type="match status" value="1"/>
</dbReference>
<dbReference type="InterPro" id="IPR004358">
    <property type="entry name" value="Sig_transdc_His_kin-like_C"/>
</dbReference>
<dbReference type="Gene3D" id="3.30.565.10">
    <property type="entry name" value="Histidine kinase-like ATPase, C-terminal domain"/>
    <property type="match status" value="1"/>
</dbReference>
<dbReference type="CDD" id="cd17546">
    <property type="entry name" value="REC_hyHK_CKI1_RcsC-like"/>
    <property type="match status" value="1"/>
</dbReference>
<evidence type="ECO:0000256" key="8">
    <source>
        <dbReference type="ARBA" id="ARBA00022777"/>
    </source>
</evidence>
<name>A0AAD5SIZ0_9FUNG</name>
<dbReference type="Pfam" id="PF02518">
    <property type="entry name" value="HATPase_c"/>
    <property type="match status" value="1"/>
</dbReference>
<feature type="transmembrane region" description="Helical" evidence="15">
    <location>
        <begin position="371"/>
        <end position="391"/>
    </location>
</feature>
<dbReference type="InterPro" id="IPR036097">
    <property type="entry name" value="HisK_dim/P_sf"/>
</dbReference>
<feature type="region of interest" description="Disordered" evidence="14">
    <location>
        <begin position="932"/>
        <end position="1001"/>
    </location>
</feature>
<comment type="catalytic activity">
    <reaction evidence="1">
        <text>ATP + protein L-histidine = ADP + protein N-phospho-L-histidine.</text>
        <dbReference type="EC" id="2.7.13.3"/>
    </reaction>
</comment>
<evidence type="ECO:0000259" key="16">
    <source>
        <dbReference type="PROSITE" id="PS50109"/>
    </source>
</evidence>
<feature type="transmembrane region" description="Helical" evidence="15">
    <location>
        <begin position="84"/>
        <end position="106"/>
    </location>
</feature>
<organism evidence="19 20">
    <name type="scientific">Rhizophlyctis rosea</name>
    <dbReference type="NCBI Taxonomy" id="64517"/>
    <lineage>
        <taxon>Eukaryota</taxon>
        <taxon>Fungi</taxon>
        <taxon>Fungi incertae sedis</taxon>
        <taxon>Chytridiomycota</taxon>
        <taxon>Chytridiomycota incertae sedis</taxon>
        <taxon>Chytridiomycetes</taxon>
        <taxon>Rhizophlyctidales</taxon>
        <taxon>Rhizophlyctidaceae</taxon>
        <taxon>Rhizophlyctis</taxon>
    </lineage>
</organism>
<evidence type="ECO:0000256" key="11">
    <source>
        <dbReference type="ARBA" id="ARBA00023012"/>
    </source>
</evidence>
<evidence type="ECO:0000256" key="4">
    <source>
        <dbReference type="ARBA" id="ARBA00022553"/>
    </source>
</evidence>
<evidence type="ECO:0000256" key="2">
    <source>
        <dbReference type="ARBA" id="ARBA00004370"/>
    </source>
</evidence>
<dbReference type="CDD" id="cd06225">
    <property type="entry name" value="HAMP"/>
    <property type="match status" value="1"/>
</dbReference>
<feature type="compositionally biased region" description="Low complexity" evidence="14">
    <location>
        <begin position="979"/>
        <end position="989"/>
    </location>
</feature>
<dbReference type="InterPro" id="IPR003594">
    <property type="entry name" value="HATPase_dom"/>
</dbReference>
<dbReference type="FunFam" id="1.10.287.130:FF:000004">
    <property type="entry name" value="Ethylene receptor 1"/>
    <property type="match status" value="1"/>
</dbReference>
<keyword evidence="5" id="KW-0808">Transferase</keyword>
<feature type="domain" description="Response regulatory" evidence="17">
    <location>
        <begin position="766"/>
        <end position="882"/>
    </location>
</feature>
<feature type="region of interest" description="Disordered" evidence="14">
    <location>
        <begin position="1"/>
        <end position="66"/>
    </location>
</feature>
<evidence type="ECO:0000256" key="9">
    <source>
        <dbReference type="ARBA" id="ARBA00022840"/>
    </source>
</evidence>
<evidence type="ECO:0000256" key="3">
    <source>
        <dbReference type="ARBA" id="ARBA00012438"/>
    </source>
</evidence>
<comment type="caution">
    <text evidence="19">The sequence shown here is derived from an EMBL/GenBank/DDBJ whole genome shotgun (WGS) entry which is preliminary data.</text>
</comment>
<dbReference type="EMBL" id="JADGJD010000047">
    <property type="protein sequence ID" value="KAJ3056071.1"/>
    <property type="molecule type" value="Genomic_DNA"/>
</dbReference>
<evidence type="ECO:0000256" key="1">
    <source>
        <dbReference type="ARBA" id="ARBA00000085"/>
    </source>
</evidence>
<protein>
    <recommendedName>
        <fullName evidence="3">histidine kinase</fullName>
        <ecNumber evidence="3">2.7.13.3</ecNumber>
    </recommendedName>
</protein>
<feature type="modified residue" description="4-aspartylphosphate" evidence="13">
    <location>
        <position position="815"/>
    </location>
</feature>
<dbReference type="SUPFAM" id="SSF47384">
    <property type="entry name" value="Homodimeric domain of signal transducing histidine kinase"/>
    <property type="match status" value="1"/>
</dbReference>
<dbReference type="CDD" id="cd16922">
    <property type="entry name" value="HATPase_EvgS-ArcB-TorS-like"/>
    <property type="match status" value="1"/>
</dbReference>
<evidence type="ECO:0000256" key="6">
    <source>
        <dbReference type="ARBA" id="ARBA00022692"/>
    </source>
</evidence>
<dbReference type="GO" id="GO:0005524">
    <property type="term" value="F:ATP binding"/>
    <property type="evidence" value="ECO:0007669"/>
    <property type="project" value="UniProtKB-KW"/>
</dbReference>
<feature type="region of interest" description="Disordered" evidence="14">
    <location>
        <begin position="1018"/>
        <end position="1047"/>
    </location>
</feature>
<keyword evidence="4 13" id="KW-0597">Phosphoprotein</keyword>
<dbReference type="PRINTS" id="PR00344">
    <property type="entry name" value="BCTRLSENSOR"/>
</dbReference>
<dbReference type="InterPro" id="IPR003660">
    <property type="entry name" value="HAMP_dom"/>
</dbReference>
<evidence type="ECO:0000259" key="18">
    <source>
        <dbReference type="PROSITE" id="PS50885"/>
    </source>
</evidence>